<dbReference type="RefSeq" id="WP_123205271.1">
    <property type="nucleotide sequence ID" value="NZ_RBEE01000012.1"/>
</dbReference>
<keyword evidence="2" id="KW-1185">Reference proteome</keyword>
<sequence length="287" mass="30707">MENEFTLKDTIVLVTGGSRGIGRGIAIALGKFGATVYITGRPQNAPNKLSGSIEETAKAVTNAGGIGHAIYCDHAIDDDVAAVFERIEQEVGHIDILVNNVTSLASDILSPPPFWTKSIQLADQITVGLRSAYISSFYAAPLLLKSKKALIANISYYGAVSYHLDPAYGATKAGLDKMTWDMAIDFKPYGVSVISIWPGPTATEFAVSLLSQIEGGEKIMKNFETPEFTGLVIKHVYLDPDVLAKSGSVLIGAEAAIKYGFKDINGKLPQVLKLGLGSPVVYFEVNH</sequence>
<organism evidence="1 2">
    <name type="scientific">Pedobacter jejuensis</name>
    <dbReference type="NCBI Taxonomy" id="1268550"/>
    <lineage>
        <taxon>Bacteria</taxon>
        <taxon>Pseudomonadati</taxon>
        <taxon>Bacteroidota</taxon>
        <taxon>Sphingobacteriia</taxon>
        <taxon>Sphingobacteriales</taxon>
        <taxon>Sphingobacteriaceae</taxon>
        <taxon>Pedobacter</taxon>
    </lineage>
</organism>
<evidence type="ECO:0000313" key="2">
    <source>
        <dbReference type="Proteomes" id="UP000274046"/>
    </source>
</evidence>
<gene>
    <name evidence="1" type="ORF">D7004_07555</name>
</gene>
<proteinExistence type="predicted"/>
<protein>
    <submittedName>
        <fullName evidence="1">SDR family NAD(P)-dependent oxidoreductase</fullName>
    </submittedName>
</protein>
<dbReference type="Proteomes" id="UP000274046">
    <property type="component" value="Unassembled WGS sequence"/>
</dbReference>
<evidence type="ECO:0000313" key="1">
    <source>
        <dbReference type="EMBL" id="RNL53947.1"/>
    </source>
</evidence>
<dbReference type="Pfam" id="PF00106">
    <property type="entry name" value="adh_short"/>
    <property type="match status" value="1"/>
</dbReference>
<dbReference type="SUPFAM" id="SSF51735">
    <property type="entry name" value="NAD(P)-binding Rossmann-fold domains"/>
    <property type="match status" value="1"/>
</dbReference>
<comment type="caution">
    <text evidence="1">The sequence shown here is derived from an EMBL/GenBank/DDBJ whole genome shotgun (WGS) entry which is preliminary data.</text>
</comment>
<dbReference type="OrthoDB" id="63584at2"/>
<name>A0A3N0BW62_9SPHI</name>
<dbReference type="AlphaFoldDB" id="A0A3N0BW62"/>
<dbReference type="PRINTS" id="PR00081">
    <property type="entry name" value="GDHRDH"/>
</dbReference>
<reference evidence="1 2" key="1">
    <citation type="submission" date="2018-10" db="EMBL/GenBank/DDBJ databases">
        <title>Genome sequencing of Pedobacter jejuensis TNB23.</title>
        <authorList>
            <person name="Cho Y.-J."/>
            <person name="Cho A."/>
            <person name="Kim O.-S."/>
        </authorList>
    </citation>
    <scope>NUCLEOTIDE SEQUENCE [LARGE SCALE GENOMIC DNA]</scope>
    <source>
        <strain evidence="1 2">TNB23</strain>
    </source>
</reference>
<dbReference type="Gene3D" id="3.40.50.720">
    <property type="entry name" value="NAD(P)-binding Rossmann-like Domain"/>
    <property type="match status" value="1"/>
</dbReference>
<dbReference type="InterPro" id="IPR036291">
    <property type="entry name" value="NAD(P)-bd_dom_sf"/>
</dbReference>
<dbReference type="PANTHER" id="PTHR44147">
    <property type="entry name" value="DEHYDROGENASE/REDUCTASE SDR FAMILY MEMBER 1"/>
    <property type="match status" value="1"/>
</dbReference>
<dbReference type="InterPro" id="IPR002347">
    <property type="entry name" value="SDR_fam"/>
</dbReference>
<dbReference type="EMBL" id="RBEE01000012">
    <property type="protein sequence ID" value="RNL53947.1"/>
    <property type="molecule type" value="Genomic_DNA"/>
</dbReference>
<accession>A0A3N0BW62</accession>
<dbReference type="PANTHER" id="PTHR44147:SF2">
    <property type="entry name" value="DEHYDROGENASE_REDUCTASE SDR FAMILY MEMBER 1"/>
    <property type="match status" value="1"/>
</dbReference>